<evidence type="ECO:0000313" key="1">
    <source>
        <dbReference type="EMBL" id="MFD2487442.1"/>
    </source>
</evidence>
<dbReference type="EMBL" id="JBHUKQ010000026">
    <property type="protein sequence ID" value="MFD2487442.1"/>
    <property type="molecule type" value="Genomic_DNA"/>
</dbReference>
<sequence length="170" mass="18497">MGSRIEHRGEFDGSLADVFAAVAGEEALRARLAEQGGDDAKLLTYTAEAEADSVRYELQHGIKAAKLPQAVRALHKGDIIVNRTQTWKRSGDEYTGRSDVSVGGVPGEISASTYLTRGAKDGKVLLRTSGEVVVRIPLFGGRIEEFVSEQVVNLLRNEDEFTAQWLAEHA</sequence>
<proteinExistence type="predicted"/>
<dbReference type="Proteomes" id="UP001597542">
    <property type="component" value="Unassembled WGS sequence"/>
</dbReference>
<dbReference type="Pfam" id="PF10698">
    <property type="entry name" value="DUF2505"/>
    <property type="match status" value="1"/>
</dbReference>
<protein>
    <submittedName>
        <fullName evidence="1">DUF2505 domain-containing protein</fullName>
    </submittedName>
</protein>
<accession>A0ABW5IF63</accession>
<gene>
    <name evidence="1" type="ORF">ACFSUT_44730</name>
</gene>
<name>A0ABW5IF63_9PSEU</name>
<organism evidence="1 2">
    <name type="scientific">Amycolatopsis albidoflavus</name>
    <dbReference type="NCBI Taxonomy" id="102226"/>
    <lineage>
        <taxon>Bacteria</taxon>
        <taxon>Bacillati</taxon>
        <taxon>Actinomycetota</taxon>
        <taxon>Actinomycetes</taxon>
        <taxon>Pseudonocardiales</taxon>
        <taxon>Pseudonocardiaceae</taxon>
        <taxon>Amycolatopsis</taxon>
    </lineage>
</organism>
<dbReference type="RefSeq" id="WP_344288137.1">
    <property type="nucleotide sequence ID" value="NZ_BAAAHV010000031.1"/>
</dbReference>
<reference evidence="2" key="1">
    <citation type="journal article" date="2019" name="Int. J. Syst. Evol. Microbiol.">
        <title>The Global Catalogue of Microorganisms (GCM) 10K type strain sequencing project: providing services to taxonomists for standard genome sequencing and annotation.</title>
        <authorList>
            <consortium name="The Broad Institute Genomics Platform"/>
            <consortium name="The Broad Institute Genome Sequencing Center for Infectious Disease"/>
            <person name="Wu L."/>
            <person name="Ma J."/>
        </authorList>
    </citation>
    <scope>NUCLEOTIDE SEQUENCE [LARGE SCALE GENOMIC DNA]</scope>
    <source>
        <strain evidence="2">CGMCC 4.7638</strain>
    </source>
</reference>
<dbReference type="InterPro" id="IPR019639">
    <property type="entry name" value="DUF2505"/>
</dbReference>
<keyword evidence="2" id="KW-1185">Reference proteome</keyword>
<comment type="caution">
    <text evidence="1">The sequence shown here is derived from an EMBL/GenBank/DDBJ whole genome shotgun (WGS) entry which is preliminary data.</text>
</comment>
<evidence type="ECO:0000313" key="2">
    <source>
        <dbReference type="Proteomes" id="UP001597542"/>
    </source>
</evidence>